<feature type="disulfide bond" evidence="8">
    <location>
        <begin position="417"/>
        <end position="446"/>
    </location>
</feature>
<dbReference type="FunFam" id="1.50.10.10:FF:000037">
    <property type="entry name" value="alpha-1,2-Mannosidase"/>
    <property type="match status" value="1"/>
</dbReference>
<feature type="active site" description="Proton donor" evidence="6">
    <location>
        <position position="460"/>
    </location>
</feature>
<organism evidence="11 12">
    <name type="scientific">Ascosphaera apis ARSEF 7405</name>
    <dbReference type="NCBI Taxonomy" id="392613"/>
    <lineage>
        <taxon>Eukaryota</taxon>
        <taxon>Fungi</taxon>
        <taxon>Dikarya</taxon>
        <taxon>Ascomycota</taxon>
        <taxon>Pezizomycotina</taxon>
        <taxon>Eurotiomycetes</taxon>
        <taxon>Eurotiomycetidae</taxon>
        <taxon>Onygenales</taxon>
        <taxon>Ascosphaeraceae</taxon>
        <taxon>Ascosphaera</taxon>
    </lineage>
</organism>
<dbReference type="UniPathway" id="UPA00378"/>
<evidence type="ECO:0000256" key="2">
    <source>
        <dbReference type="ARBA" id="ARBA00004922"/>
    </source>
</evidence>
<keyword evidence="12" id="KW-1185">Reference proteome</keyword>
<proteinExistence type="inferred from homology"/>
<dbReference type="VEuPathDB" id="FungiDB:AAP_06323"/>
<feature type="active site" evidence="6">
    <location>
        <position position="345"/>
    </location>
</feature>
<evidence type="ECO:0000256" key="10">
    <source>
        <dbReference type="SAM" id="MobiDB-lite"/>
    </source>
</evidence>
<dbReference type="InterPro" id="IPR050749">
    <property type="entry name" value="Glycosyl_Hydrolase_47"/>
</dbReference>
<keyword evidence="4 9" id="KW-0378">Hydrolase</keyword>
<evidence type="ECO:0000313" key="12">
    <source>
        <dbReference type="Proteomes" id="UP000242877"/>
    </source>
</evidence>
<dbReference type="InterPro" id="IPR001382">
    <property type="entry name" value="Glyco_hydro_47"/>
</dbReference>
<comment type="cofactor">
    <cofactor evidence="1 7">
        <name>Ca(2+)</name>
        <dbReference type="ChEBI" id="CHEBI:29108"/>
    </cofactor>
</comment>
<evidence type="ECO:0000256" key="7">
    <source>
        <dbReference type="PIRSR" id="PIRSR601382-2"/>
    </source>
</evidence>
<keyword evidence="7" id="KW-0479">Metal-binding</keyword>
<dbReference type="AlphaFoldDB" id="A0A167UVK6"/>
<feature type="active site" evidence="6">
    <location>
        <position position="528"/>
    </location>
</feature>
<name>A0A167UVK6_9EURO</name>
<dbReference type="Proteomes" id="UP000242877">
    <property type="component" value="Unassembled WGS sequence"/>
</dbReference>
<evidence type="ECO:0000256" key="1">
    <source>
        <dbReference type="ARBA" id="ARBA00001913"/>
    </source>
</evidence>
<dbReference type="InterPro" id="IPR012341">
    <property type="entry name" value="6hp_glycosidase-like_sf"/>
</dbReference>
<protein>
    <recommendedName>
        <fullName evidence="9">alpha-1,2-Mannosidase</fullName>
        <ecNumber evidence="9">3.2.1.-</ecNumber>
    </recommendedName>
</protein>
<feature type="region of interest" description="Disordered" evidence="10">
    <location>
        <begin position="45"/>
        <end position="74"/>
    </location>
</feature>
<comment type="similarity">
    <text evidence="3 9">Belongs to the glycosyl hydrolase 47 family.</text>
</comment>
<dbReference type="Gene3D" id="1.50.10.10">
    <property type="match status" value="1"/>
</dbReference>
<feature type="active site" description="Proton donor" evidence="6">
    <location>
        <position position="209"/>
    </location>
</feature>
<dbReference type="PANTHER" id="PTHR11742">
    <property type="entry name" value="MANNOSYL-OLIGOSACCHARIDE ALPHA-1,2-MANNOSIDASE-RELATED"/>
    <property type="match status" value="1"/>
</dbReference>
<sequence>MPWSSRRSKQRAFFFFVLFVALCLLLYQRNVTRNTLAHLEAGLNRPQHAHHSQQQQQHQSGQQVQGLDHQEKPSPAVNKFSWSNYKEHYPVSSMVKLPAGDPGKLPKVQFDFPEPSKDFIAEQKARRAAVKEAFKRGWSNYRERAWMQDELRPLSGTAKNGFGGWAATLVDNLDTLWILGMKDEFKEAVEAASTIDFTVTQEQTINVFETTIRYLGGLLSAYDLSKELVLLEKASELGDMLYAAFDTPNRMPITRWKINDAIEGKKQTALDWSIMSEIGSFTMEFTHLTQLTGNPKYYDAISRIMQVYKDQQNETRVPGMWPMMVSPRRLDFRTHTIYTLSSMADSLYEYLPKTHALLGGTDPMYEELYRPAMETASKHILFRPMLPDEADVLISGKGSTSVGSELVLYPEGQHLACYAGGMFTLGSRLFGIEEHGETGRRLTEGCIWAYNATQSGMMPEIFRMVPCKDPKDCKWDEALYRKEIARKSGTSTSNARGVERSLDELLTASSMPIGFVAMEAPEYRLRPEAIESVFILYRATGRKDLLDAAWNMFSSIDRATRTPFGNAELRDVRYPPQEAQEHLADNMESFWLAETLKYFYLIFSDPNHISLDDWVFNTEAHPFKRPLSRQS</sequence>
<dbReference type="PANTHER" id="PTHR11742:SF89">
    <property type="entry name" value="ALPHA-1,2-MANNOSIDASE"/>
    <property type="match status" value="1"/>
</dbReference>
<evidence type="ECO:0000256" key="8">
    <source>
        <dbReference type="PIRSR" id="PIRSR601382-3"/>
    </source>
</evidence>
<reference evidence="11 12" key="1">
    <citation type="journal article" date="2016" name="Genome Biol. Evol.">
        <title>Divergent and convergent evolution of fungal pathogenicity.</title>
        <authorList>
            <person name="Shang Y."/>
            <person name="Xiao G."/>
            <person name="Zheng P."/>
            <person name="Cen K."/>
            <person name="Zhan S."/>
            <person name="Wang C."/>
        </authorList>
    </citation>
    <scope>NUCLEOTIDE SEQUENCE [LARGE SCALE GENOMIC DNA]</scope>
    <source>
        <strain evidence="11 12">ARSEF 7405</strain>
    </source>
</reference>
<dbReference type="EMBL" id="AZGZ01000052">
    <property type="protein sequence ID" value="KZZ86661.1"/>
    <property type="molecule type" value="Genomic_DNA"/>
</dbReference>
<dbReference type="PRINTS" id="PR00747">
    <property type="entry name" value="GLYHDRLASE47"/>
</dbReference>
<dbReference type="GO" id="GO:0005783">
    <property type="term" value="C:endoplasmic reticulum"/>
    <property type="evidence" value="ECO:0007669"/>
    <property type="project" value="TreeGrafter"/>
</dbReference>
<dbReference type="Pfam" id="PF01532">
    <property type="entry name" value="Glyco_hydro_47"/>
    <property type="match status" value="1"/>
</dbReference>
<dbReference type="GO" id="GO:0005975">
    <property type="term" value="P:carbohydrate metabolic process"/>
    <property type="evidence" value="ECO:0007669"/>
    <property type="project" value="InterPro"/>
</dbReference>
<evidence type="ECO:0000313" key="11">
    <source>
        <dbReference type="EMBL" id="KZZ86661.1"/>
    </source>
</evidence>
<evidence type="ECO:0000256" key="9">
    <source>
        <dbReference type="RuleBase" id="RU361193"/>
    </source>
</evidence>
<dbReference type="GO" id="GO:0016020">
    <property type="term" value="C:membrane"/>
    <property type="evidence" value="ECO:0007669"/>
    <property type="project" value="InterPro"/>
</dbReference>
<evidence type="ECO:0000256" key="3">
    <source>
        <dbReference type="ARBA" id="ARBA00007658"/>
    </source>
</evidence>
<dbReference type="GO" id="GO:0004571">
    <property type="term" value="F:mannosyl-oligosaccharide 1,2-alpha-mannosidase activity"/>
    <property type="evidence" value="ECO:0007669"/>
    <property type="project" value="InterPro"/>
</dbReference>
<comment type="caution">
    <text evidence="11">The sequence shown here is derived from an EMBL/GenBank/DDBJ whole genome shotgun (WGS) entry which is preliminary data.</text>
</comment>
<gene>
    <name evidence="11" type="ORF">AAP_06323</name>
</gene>
<comment type="pathway">
    <text evidence="2">Protein modification; protein glycosylation.</text>
</comment>
<evidence type="ECO:0000256" key="6">
    <source>
        <dbReference type="PIRSR" id="PIRSR601382-1"/>
    </source>
</evidence>
<evidence type="ECO:0000256" key="5">
    <source>
        <dbReference type="ARBA" id="ARBA00023157"/>
    </source>
</evidence>
<keyword evidence="9" id="KW-0326">Glycosidase</keyword>
<keyword evidence="5 8" id="KW-1015">Disulfide bond</keyword>
<dbReference type="OrthoDB" id="8118055at2759"/>
<dbReference type="InterPro" id="IPR036026">
    <property type="entry name" value="Seven-hairpin_glycosidases"/>
</dbReference>
<keyword evidence="7" id="KW-0106">Calcium</keyword>
<feature type="compositionally biased region" description="Low complexity" evidence="10">
    <location>
        <begin position="52"/>
        <end position="66"/>
    </location>
</feature>
<dbReference type="SUPFAM" id="SSF48225">
    <property type="entry name" value="Seven-hairpin glycosidases"/>
    <property type="match status" value="1"/>
</dbReference>
<accession>A0A167UVK6</accession>
<evidence type="ECO:0000256" key="4">
    <source>
        <dbReference type="ARBA" id="ARBA00022801"/>
    </source>
</evidence>
<dbReference type="EC" id="3.2.1.-" evidence="9"/>
<dbReference type="GO" id="GO:0036503">
    <property type="term" value="P:ERAD pathway"/>
    <property type="evidence" value="ECO:0007669"/>
    <property type="project" value="UniProtKB-ARBA"/>
</dbReference>
<dbReference type="GO" id="GO:0005509">
    <property type="term" value="F:calcium ion binding"/>
    <property type="evidence" value="ECO:0007669"/>
    <property type="project" value="InterPro"/>
</dbReference>
<feature type="binding site" evidence="7">
    <location>
        <position position="618"/>
    </location>
    <ligand>
        <name>Ca(2+)</name>
        <dbReference type="ChEBI" id="CHEBI:29108"/>
    </ligand>
</feature>